<protein>
    <submittedName>
        <fullName evidence="1">CCCH-type Zn-finger protein</fullName>
    </submittedName>
</protein>
<evidence type="ECO:0000313" key="1">
    <source>
        <dbReference type="EMBL" id="KAH7682318.1"/>
    </source>
</evidence>
<evidence type="ECO:0000313" key="2">
    <source>
        <dbReference type="Proteomes" id="UP000827976"/>
    </source>
</evidence>
<dbReference type="Proteomes" id="UP000827976">
    <property type="component" value="Chromosome 5"/>
</dbReference>
<sequence length="499" mass="54076">MAYNYGSTYAGTGSASGLSSYSSSHSGAQDPYIPQSATISSSRYHASDSDASKYSSSIYVPPQSSSDIAAAVKAAASAQSTWGDKLGSASVVDPSSVKRLSETLYHQTLLGTHNSIGQSEALYSANSLIKRPRLETGSILPIYPQRPGEKDCAYYMLTRTCKFGDTCKFDHPLWVPDGGIPDWKEIPVCHTNEPLPERPGEADCPYYVKTQRCKYGFRCKFNHPKDKANASSGAQFSDNSVLPERPTEPICAFYAKTGTCNFGATCKFHHPKDIQIPSTGHVNGHTGYGELALMYNRASVPALMHNTKGLPIRPGESDCPFYIKTGSCKYGAACRFNHPERNFAFGSAMFPSAATSLPFGILNSAANIIQTIDPRLTQATLSMAIYPQRPGQIECDFYMKTGHCKFGDRCRYDHPLDRSGAISAATQAGQLNVKLTLAGLPRREGSTVCAYYMKTGTCQFGPTCKYDHPPPGEAVAKATVHGTQQDEMENSGEEKKAVV</sequence>
<name>A0ACB7W4E6_DIOAL</name>
<dbReference type="EMBL" id="CM037015">
    <property type="protein sequence ID" value="KAH7682318.1"/>
    <property type="molecule type" value="Genomic_DNA"/>
</dbReference>
<reference evidence="2" key="1">
    <citation type="journal article" date="2022" name="Nat. Commun.">
        <title>Chromosome evolution and the genetic basis of agronomically important traits in greater yam.</title>
        <authorList>
            <person name="Bredeson J.V."/>
            <person name="Lyons J.B."/>
            <person name="Oniyinde I.O."/>
            <person name="Okereke N.R."/>
            <person name="Kolade O."/>
            <person name="Nnabue I."/>
            <person name="Nwadili C.O."/>
            <person name="Hribova E."/>
            <person name="Parker M."/>
            <person name="Nwogha J."/>
            <person name="Shu S."/>
            <person name="Carlson J."/>
            <person name="Kariba R."/>
            <person name="Muthemba S."/>
            <person name="Knop K."/>
            <person name="Barton G.J."/>
            <person name="Sherwood A.V."/>
            <person name="Lopez-Montes A."/>
            <person name="Asiedu R."/>
            <person name="Jamnadass R."/>
            <person name="Muchugi A."/>
            <person name="Goodstein D."/>
            <person name="Egesi C.N."/>
            <person name="Featherston J."/>
            <person name="Asfaw A."/>
            <person name="Simpson G.G."/>
            <person name="Dolezel J."/>
            <person name="Hendre P.S."/>
            <person name="Van Deynze A."/>
            <person name="Kumar P.L."/>
            <person name="Obidiegwu J.E."/>
            <person name="Bhattacharjee R."/>
            <person name="Rokhsar D.S."/>
        </authorList>
    </citation>
    <scope>NUCLEOTIDE SEQUENCE [LARGE SCALE GENOMIC DNA]</scope>
    <source>
        <strain evidence="2">cv. TDa95/00328</strain>
    </source>
</reference>
<keyword evidence="2" id="KW-1185">Reference proteome</keyword>
<organism evidence="1 2">
    <name type="scientific">Dioscorea alata</name>
    <name type="common">Purple yam</name>
    <dbReference type="NCBI Taxonomy" id="55571"/>
    <lineage>
        <taxon>Eukaryota</taxon>
        <taxon>Viridiplantae</taxon>
        <taxon>Streptophyta</taxon>
        <taxon>Embryophyta</taxon>
        <taxon>Tracheophyta</taxon>
        <taxon>Spermatophyta</taxon>
        <taxon>Magnoliopsida</taxon>
        <taxon>Liliopsida</taxon>
        <taxon>Dioscoreales</taxon>
        <taxon>Dioscoreaceae</taxon>
        <taxon>Dioscorea</taxon>
    </lineage>
</organism>
<gene>
    <name evidence="1" type="ORF">IHE45_05G112500</name>
</gene>
<accession>A0ACB7W4E6</accession>
<comment type="caution">
    <text evidence="1">The sequence shown here is derived from an EMBL/GenBank/DDBJ whole genome shotgun (WGS) entry which is preliminary data.</text>
</comment>
<proteinExistence type="predicted"/>